<dbReference type="SMART" id="SM00665">
    <property type="entry name" value="B561"/>
    <property type="match status" value="1"/>
</dbReference>
<keyword evidence="6" id="KW-0479">Metal-binding</keyword>
<evidence type="ECO:0000256" key="10">
    <source>
        <dbReference type="ARBA" id="ARBA00023136"/>
    </source>
</evidence>
<dbReference type="Pfam" id="PF03188">
    <property type="entry name" value="Cytochrom_B561"/>
    <property type="match status" value="1"/>
</dbReference>
<keyword evidence="8 11" id="KW-1133">Transmembrane helix</keyword>
<comment type="cofactor">
    <cofactor evidence="1">
        <name>heme b</name>
        <dbReference type="ChEBI" id="CHEBI:60344"/>
    </cofactor>
</comment>
<comment type="subcellular location">
    <subcellularLocation>
        <location evidence="2">Membrane</location>
        <topology evidence="2">Multi-pass membrane protein</topology>
    </subcellularLocation>
</comment>
<evidence type="ECO:0000256" key="9">
    <source>
        <dbReference type="ARBA" id="ARBA00023004"/>
    </source>
</evidence>
<name>A0A9P6AJ60_9AGAM</name>
<dbReference type="PANTHER" id="PTHR15422">
    <property type="entry name" value="OS05G0565100 PROTEIN"/>
    <property type="match status" value="1"/>
</dbReference>
<dbReference type="InterPro" id="IPR045150">
    <property type="entry name" value="CYB561D1/2"/>
</dbReference>
<organism evidence="13 14">
    <name type="scientific">Hydnum rufescens UP504</name>
    <dbReference type="NCBI Taxonomy" id="1448309"/>
    <lineage>
        <taxon>Eukaryota</taxon>
        <taxon>Fungi</taxon>
        <taxon>Dikarya</taxon>
        <taxon>Basidiomycota</taxon>
        <taxon>Agaricomycotina</taxon>
        <taxon>Agaricomycetes</taxon>
        <taxon>Cantharellales</taxon>
        <taxon>Hydnaceae</taxon>
        <taxon>Hydnum</taxon>
    </lineage>
</organism>
<evidence type="ECO:0000256" key="4">
    <source>
        <dbReference type="ARBA" id="ARBA00022617"/>
    </source>
</evidence>
<feature type="transmembrane region" description="Helical" evidence="11">
    <location>
        <begin position="39"/>
        <end position="59"/>
    </location>
</feature>
<protein>
    <recommendedName>
        <fullName evidence="12">Cytochrome b561 domain-containing protein</fullName>
    </recommendedName>
</protein>
<keyword evidence="4" id="KW-0349">Heme</keyword>
<dbReference type="Gene3D" id="1.20.120.1770">
    <property type="match status" value="1"/>
</dbReference>
<comment type="caution">
    <text evidence="13">The sequence shown here is derived from an EMBL/GenBank/DDBJ whole genome shotgun (WGS) entry which is preliminary data.</text>
</comment>
<evidence type="ECO:0000256" key="7">
    <source>
        <dbReference type="ARBA" id="ARBA00022982"/>
    </source>
</evidence>
<evidence type="ECO:0000259" key="12">
    <source>
        <dbReference type="PROSITE" id="PS50939"/>
    </source>
</evidence>
<dbReference type="PANTHER" id="PTHR15422:SF24">
    <property type="entry name" value="DOMON RELATED DOMAIN-CONTAINING PROTEIN"/>
    <property type="match status" value="1"/>
</dbReference>
<sequence length="236" mass="26128">MWGFTPLSMLVATAVETSGSIEARQFRQIQVPSKHLIIGHATTISIGFLILLPIGALVARYRTLNPFWFNIHYFIQTLAALLIIIGFALGVRSKKDAYDPGRGNSNIHNGLGIALFVIYIVQFGLGLVIHYIKPSAPPNARYHRPLQNYAHGFVGIVIIGLAFYQVRTGYKIEWPMWTGTLAPNGVQIAWGVFLGVSCALYAVGLVLLPRQWRNENLPKDAATEMPLMQVNERASA</sequence>
<evidence type="ECO:0000256" key="5">
    <source>
        <dbReference type="ARBA" id="ARBA00022692"/>
    </source>
</evidence>
<keyword evidence="7" id="KW-0249">Electron transport</keyword>
<dbReference type="InterPro" id="IPR006593">
    <property type="entry name" value="Cyt_b561/ferric_Rdtase_TM"/>
</dbReference>
<dbReference type="GO" id="GO:0016020">
    <property type="term" value="C:membrane"/>
    <property type="evidence" value="ECO:0007669"/>
    <property type="project" value="UniProtKB-SubCell"/>
</dbReference>
<evidence type="ECO:0000313" key="13">
    <source>
        <dbReference type="EMBL" id="KAF9506810.1"/>
    </source>
</evidence>
<evidence type="ECO:0000256" key="6">
    <source>
        <dbReference type="ARBA" id="ARBA00022723"/>
    </source>
</evidence>
<gene>
    <name evidence="13" type="ORF">BS47DRAFT_1352402</name>
</gene>
<evidence type="ECO:0000256" key="1">
    <source>
        <dbReference type="ARBA" id="ARBA00001970"/>
    </source>
</evidence>
<dbReference type="GO" id="GO:0046872">
    <property type="term" value="F:metal ion binding"/>
    <property type="evidence" value="ECO:0007669"/>
    <property type="project" value="UniProtKB-KW"/>
</dbReference>
<proteinExistence type="predicted"/>
<keyword evidence="5 11" id="KW-0812">Transmembrane</keyword>
<feature type="domain" description="Cytochrome b561" evidence="12">
    <location>
        <begin position="1"/>
        <end position="210"/>
    </location>
</feature>
<evidence type="ECO:0000256" key="8">
    <source>
        <dbReference type="ARBA" id="ARBA00022989"/>
    </source>
</evidence>
<feature type="transmembrane region" description="Helical" evidence="11">
    <location>
        <begin position="111"/>
        <end position="129"/>
    </location>
</feature>
<feature type="transmembrane region" description="Helical" evidence="11">
    <location>
        <begin position="71"/>
        <end position="91"/>
    </location>
</feature>
<keyword evidence="14" id="KW-1185">Reference proteome</keyword>
<dbReference type="EMBL" id="MU129098">
    <property type="protein sequence ID" value="KAF9506810.1"/>
    <property type="molecule type" value="Genomic_DNA"/>
</dbReference>
<evidence type="ECO:0000256" key="3">
    <source>
        <dbReference type="ARBA" id="ARBA00022448"/>
    </source>
</evidence>
<evidence type="ECO:0000256" key="11">
    <source>
        <dbReference type="SAM" id="Phobius"/>
    </source>
</evidence>
<keyword evidence="3" id="KW-0813">Transport</keyword>
<reference evidence="13" key="1">
    <citation type="journal article" date="2020" name="Nat. Commun.">
        <title>Large-scale genome sequencing of mycorrhizal fungi provides insights into the early evolution of symbiotic traits.</title>
        <authorList>
            <person name="Miyauchi S."/>
            <person name="Kiss E."/>
            <person name="Kuo A."/>
            <person name="Drula E."/>
            <person name="Kohler A."/>
            <person name="Sanchez-Garcia M."/>
            <person name="Morin E."/>
            <person name="Andreopoulos B."/>
            <person name="Barry K.W."/>
            <person name="Bonito G."/>
            <person name="Buee M."/>
            <person name="Carver A."/>
            <person name="Chen C."/>
            <person name="Cichocki N."/>
            <person name="Clum A."/>
            <person name="Culley D."/>
            <person name="Crous P.W."/>
            <person name="Fauchery L."/>
            <person name="Girlanda M."/>
            <person name="Hayes R.D."/>
            <person name="Keri Z."/>
            <person name="LaButti K."/>
            <person name="Lipzen A."/>
            <person name="Lombard V."/>
            <person name="Magnuson J."/>
            <person name="Maillard F."/>
            <person name="Murat C."/>
            <person name="Nolan M."/>
            <person name="Ohm R.A."/>
            <person name="Pangilinan J."/>
            <person name="Pereira M.F."/>
            <person name="Perotto S."/>
            <person name="Peter M."/>
            <person name="Pfister S."/>
            <person name="Riley R."/>
            <person name="Sitrit Y."/>
            <person name="Stielow J.B."/>
            <person name="Szollosi G."/>
            <person name="Zifcakova L."/>
            <person name="Stursova M."/>
            <person name="Spatafora J.W."/>
            <person name="Tedersoo L."/>
            <person name="Vaario L.M."/>
            <person name="Yamada A."/>
            <person name="Yan M."/>
            <person name="Wang P."/>
            <person name="Xu J."/>
            <person name="Bruns T."/>
            <person name="Baldrian P."/>
            <person name="Vilgalys R."/>
            <person name="Dunand C."/>
            <person name="Henrissat B."/>
            <person name="Grigoriev I.V."/>
            <person name="Hibbett D."/>
            <person name="Nagy L.G."/>
            <person name="Martin F.M."/>
        </authorList>
    </citation>
    <scope>NUCLEOTIDE SEQUENCE</scope>
    <source>
        <strain evidence="13">UP504</strain>
    </source>
</reference>
<keyword evidence="9" id="KW-0408">Iron</keyword>
<evidence type="ECO:0000313" key="14">
    <source>
        <dbReference type="Proteomes" id="UP000886523"/>
    </source>
</evidence>
<keyword evidence="10 11" id="KW-0472">Membrane</keyword>
<dbReference type="GO" id="GO:0020037">
    <property type="term" value="F:heme binding"/>
    <property type="evidence" value="ECO:0007669"/>
    <property type="project" value="TreeGrafter"/>
</dbReference>
<dbReference type="CDD" id="cd08760">
    <property type="entry name" value="Cyt_b561_FRRS1_like"/>
    <property type="match status" value="1"/>
</dbReference>
<dbReference type="OrthoDB" id="366214at2759"/>
<dbReference type="AlphaFoldDB" id="A0A9P6AJ60"/>
<evidence type="ECO:0000256" key="2">
    <source>
        <dbReference type="ARBA" id="ARBA00004141"/>
    </source>
</evidence>
<feature type="transmembrane region" description="Helical" evidence="11">
    <location>
        <begin position="186"/>
        <end position="208"/>
    </location>
</feature>
<dbReference type="Proteomes" id="UP000886523">
    <property type="component" value="Unassembled WGS sequence"/>
</dbReference>
<accession>A0A9P6AJ60</accession>
<feature type="transmembrane region" description="Helical" evidence="11">
    <location>
        <begin position="149"/>
        <end position="166"/>
    </location>
</feature>
<dbReference type="GO" id="GO:0140575">
    <property type="term" value="F:transmembrane monodehydroascorbate reductase activity"/>
    <property type="evidence" value="ECO:0007669"/>
    <property type="project" value="InterPro"/>
</dbReference>
<dbReference type="PROSITE" id="PS50939">
    <property type="entry name" value="CYTOCHROME_B561"/>
    <property type="match status" value="1"/>
</dbReference>